<dbReference type="Pfam" id="PF12833">
    <property type="entry name" value="HTH_18"/>
    <property type="match status" value="1"/>
</dbReference>
<dbReference type="InterPro" id="IPR029062">
    <property type="entry name" value="Class_I_gatase-like"/>
</dbReference>
<evidence type="ECO:0000313" key="5">
    <source>
        <dbReference type="EMBL" id="GAA4925847.1"/>
    </source>
</evidence>
<dbReference type="SUPFAM" id="SSF52317">
    <property type="entry name" value="Class I glutamine amidotransferase-like"/>
    <property type="match status" value="1"/>
</dbReference>
<feature type="domain" description="HTH araC/xylS-type" evidence="4">
    <location>
        <begin position="211"/>
        <end position="309"/>
    </location>
</feature>
<accession>A0ABP9G2P8</accession>
<organism evidence="5 6">
    <name type="scientific">Nesterenkonia rhizosphaerae</name>
    <dbReference type="NCBI Taxonomy" id="1348272"/>
    <lineage>
        <taxon>Bacteria</taxon>
        <taxon>Bacillati</taxon>
        <taxon>Actinomycetota</taxon>
        <taxon>Actinomycetes</taxon>
        <taxon>Micrococcales</taxon>
        <taxon>Micrococcaceae</taxon>
        <taxon>Nesterenkonia</taxon>
    </lineage>
</organism>
<evidence type="ECO:0000256" key="1">
    <source>
        <dbReference type="ARBA" id="ARBA00023015"/>
    </source>
</evidence>
<dbReference type="InterPro" id="IPR018060">
    <property type="entry name" value="HTH_AraC"/>
</dbReference>
<evidence type="ECO:0000256" key="2">
    <source>
        <dbReference type="ARBA" id="ARBA00023125"/>
    </source>
</evidence>
<dbReference type="InterPro" id="IPR018062">
    <property type="entry name" value="HTH_AraC-typ_CS"/>
</dbReference>
<dbReference type="SMART" id="SM00342">
    <property type="entry name" value="HTH_ARAC"/>
    <property type="match status" value="1"/>
</dbReference>
<dbReference type="PROSITE" id="PS01124">
    <property type="entry name" value="HTH_ARAC_FAMILY_2"/>
    <property type="match status" value="1"/>
</dbReference>
<evidence type="ECO:0000256" key="3">
    <source>
        <dbReference type="ARBA" id="ARBA00023163"/>
    </source>
</evidence>
<dbReference type="Pfam" id="PF01965">
    <property type="entry name" value="DJ-1_PfpI"/>
    <property type="match status" value="1"/>
</dbReference>
<dbReference type="InterPro" id="IPR020449">
    <property type="entry name" value="Tscrpt_reg_AraC-type_HTH"/>
</dbReference>
<dbReference type="CDD" id="cd03137">
    <property type="entry name" value="GATase1_AraC_1"/>
    <property type="match status" value="1"/>
</dbReference>
<keyword evidence="2" id="KW-0238">DNA-binding</keyword>
<protein>
    <submittedName>
        <fullName evidence="5">Helix-turn-helix domain-containing protein</fullName>
    </submittedName>
</protein>
<dbReference type="PANTHER" id="PTHR43130:SF3">
    <property type="entry name" value="HTH-TYPE TRANSCRIPTIONAL REGULATOR RV1931C"/>
    <property type="match status" value="1"/>
</dbReference>
<dbReference type="PROSITE" id="PS00041">
    <property type="entry name" value="HTH_ARAC_FAMILY_1"/>
    <property type="match status" value="1"/>
</dbReference>
<dbReference type="Gene3D" id="3.40.50.880">
    <property type="match status" value="1"/>
</dbReference>
<dbReference type="EMBL" id="BAABLW010000007">
    <property type="protein sequence ID" value="GAA4925847.1"/>
    <property type="molecule type" value="Genomic_DNA"/>
</dbReference>
<keyword evidence="6" id="KW-1185">Reference proteome</keyword>
<dbReference type="InterPro" id="IPR002818">
    <property type="entry name" value="DJ-1/PfpI"/>
</dbReference>
<dbReference type="PANTHER" id="PTHR43130">
    <property type="entry name" value="ARAC-FAMILY TRANSCRIPTIONAL REGULATOR"/>
    <property type="match status" value="1"/>
</dbReference>
<keyword evidence="3" id="KW-0804">Transcription</keyword>
<evidence type="ECO:0000313" key="6">
    <source>
        <dbReference type="Proteomes" id="UP001500368"/>
    </source>
</evidence>
<dbReference type="Proteomes" id="UP001500368">
    <property type="component" value="Unassembled WGS sequence"/>
</dbReference>
<name>A0ABP9G2P8_9MICC</name>
<sequence length="326" mass="35370">MHTVAVLALEDTIGFDLATAVETFSQARLPDGRTAYRVLVCGEDDEVSAGAFTMRTHHGVEALQLADTVIVPGRNNPLIPTSAITLEALQDVAAAGTRIASICVGAFSLAEAGLLDGRRATTHWRAAQAFRQKFPAVDLDPDVLYVDSGAILTSAGASAGLDLCLYMIQQDHGAAVAADASRLAVAPLHRGGGQAQFILRNQPTLQTASLEPVLHWIEHNAHRPITLEQLAEAAHMSVRTLNRRFHTETGQSPMTWLSGVRIRHAQELLETTDYGVERIARQTGFPSPSNFRALFQRTLGVSPSEYRRTFRGERTAQRHRQPAGQG</sequence>
<dbReference type="InterPro" id="IPR009057">
    <property type="entry name" value="Homeodomain-like_sf"/>
</dbReference>
<dbReference type="PRINTS" id="PR00032">
    <property type="entry name" value="HTHARAC"/>
</dbReference>
<dbReference type="Gene3D" id="1.10.10.60">
    <property type="entry name" value="Homeodomain-like"/>
    <property type="match status" value="1"/>
</dbReference>
<dbReference type="RefSeq" id="WP_345478277.1">
    <property type="nucleotide sequence ID" value="NZ_BAABLW010000007.1"/>
</dbReference>
<keyword evidence="1" id="KW-0805">Transcription regulation</keyword>
<evidence type="ECO:0000259" key="4">
    <source>
        <dbReference type="PROSITE" id="PS01124"/>
    </source>
</evidence>
<proteinExistence type="predicted"/>
<comment type="caution">
    <text evidence="5">The sequence shown here is derived from an EMBL/GenBank/DDBJ whole genome shotgun (WGS) entry which is preliminary data.</text>
</comment>
<dbReference type="InterPro" id="IPR052158">
    <property type="entry name" value="INH-QAR"/>
</dbReference>
<dbReference type="SUPFAM" id="SSF46689">
    <property type="entry name" value="Homeodomain-like"/>
    <property type="match status" value="2"/>
</dbReference>
<gene>
    <name evidence="5" type="ORF">GCM10025790_24390</name>
</gene>
<reference evidence="6" key="1">
    <citation type="journal article" date="2019" name="Int. J. Syst. Evol. Microbiol.">
        <title>The Global Catalogue of Microorganisms (GCM) 10K type strain sequencing project: providing services to taxonomists for standard genome sequencing and annotation.</title>
        <authorList>
            <consortium name="The Broad Institute Genomics Platform"/>
            <consortium name="The Broad Institute Genome Sequencing Center for Infectious Disease"/>
            <person name="Wu L."/>
            <person name="Ma J."/>
        </authorList>
    </citation>
    <scope>NUCLEOTIDE SEQUENCE [LARGE SCALE GENOMIC DNA]</scope>
    <source>
        <strain evidence="6">JCM 19129</strain>
    </source>
</reference>